<dbReference type="InterPro" id="IPR039424">
    <property type="entry name" value="SBP_5"/>
</dbReference>
<gene>
    <name evidence="7" type="ORF">DWB68_09785</name>
</gene>
<dbReference type="GO" id="GO:0043190">
    <property type="term" value="C:ATP-binding cassette (ABC) transporter complex"/>
    <property type="evidence" value="ECO:0007669"/>
    <property type="project" value="InterPro"/>
</dbReference>
<comment type="similarity">
    <text evidence="2">Belongs to the bacterial solute-binding protein 5 family.</text>
</comment>
<organism evidence="7 8">
    <name type="scientific">Galactobacter valiniphilus</name>
    <dbReference type="NCBI Taxonomy" id="2676122"/>
    <lineage>
        <taxon>Bacteria</taxon>
        <taxon>Bacillati</taxon>
        <taxon>Actinomycetota</taxon>
        <taxon>Actinomycetes</taxon>
        <taxon>Micrococcales</taxon>
        <taxon>Micrococcaceae</taxon>
        <taxon>Galactobacter</taxon>
    </lineage>
</organism>
<evidence type="ECO:0000259" key="6">
    <source>
        <dbReference type="Pfam" id="PF00496"/>
    </source>
</evidence>
<dbReference type="Proteomes" id="UP000265419">
    <property type="component" value="Unassembled WGS sequence"/>
</dbReference>
<dbReference type="InterPro" id="IPR023765">
    <property type="entry name" value="SBP_5_CS"/>
</dbReference>
<dbReference type="Gene3D" id="3.10.105.10">
    <property type="entry name" value="Dipeptide-binding Protein, Domain 3"/>
    <property type="match status" value="1"/>
</dbReference>
<evidence type="ECO:0000313" key="8">
    <source>
        <dbReference type="Proteomes" id="UP000265419"/>
    </source>
</evidence>
<keyword evidence="4 5" id="KW-0732">Signal</keyword>
<dbReference type="PIRSF" id="PIRSF002741">
    <property type="entry name" value="MppA"/>
    <property type="match status" value="1"/>
</dbReference>
<dbReference type="AlphaFoldDB" id="A0A399J8P8"/>
<evidence type="ECO:0000256" key="2">
    <source>
        <dbReference type="ARBA" id="ARBA00005695"/>
    </source>
</evidence>
<evidence type="ECO:0000313" key="7">
    <source>
        <dbReference type="EMBL" id="RII41943.1"/>
    </source>
</evidence>
<dbReference type="Pfam" id="PF00496">
    <property type="entry name" value="SBP_bac_5"/>
    <property type="match status" value="1"/>
</dbReference>
<evidence type="ECO:0000256" key="4">
    <source>
        <dbReference type="ARBA" id="ARBA00022729"/>
    </source>
</evidence>
<protein>
    <submittedName>
        <fullName evidence="7">ABC transporter substrate-binding protein</fullName>
    </submittedName>
</protein>
<accession>A0A399J8P8</accession>
<dbReference type="GO" id="GO:0042597">
    <property type="term" value="C:periplasmic space"/>
    <property type="evidence" value="ECO:0007669"/>
    <property type="project" value="UniProtKB-ARBA"/>
</dbReference>
<evidence type="ECO:0000256" key="5">
    <source>
        <dbReference type="SAM" id="SignalP"/>
    </source>
</evidence>
<name>A0A399J8P8_9MICC</name>
<dbReference type="InterPro" id="IPR000914">
    <property type="entry name" value="SBP_5_dom"/>
</dbReference>
<feature type="signal peptide" evidence="5">
    <location>
        <begin position="1"/>
        <end position="28"/>
    </location>
</feature>
<comment type="caution">
    <text evidence="7">The sequence shown here is derived from an EMBL/GenBank/DDBJ whole genome shotgun (WGS) entry which is preliminary data.</text>
</comment>
<keyword evidence="3" id="KW-0813">Transport</keyword>
<sequence length="541" mass="58201">MSRRHLSTLALFSAAALGLTACAGGATAADGGAGTDRTLVYAHQQEPACVFGGWIEQAYLSYQVLDSLTSLDENGKAVPWLATDWKSSADGLTWTLNLKDGVKFTDGTAVDAAAVAANFDYWVDGGNSTAAVWLGGYYDSAKAVDATTLAIKLKRPYPQLPETISQGYFGIQSAKALKERTAEQNCEAPIGSGAFTVSEWNRGQNILLKRNDEYASWPANAKVQGPAKLAAVDWRFVPDGTTRATALKADEVDAIYDVPAIDWQQLEQGGFQLQKYVTGGRPQALTFNTREGIFKDESVRKAFAYSLDRPALVKTVGLDVIPFEGNGSVSQATTDYSQKAADAYGYDAAKANQLLDAAGWTERDAEGYRTKDGKVLEAKLPYGAGSIVTADGASILQGVAEQAKAVVFKVTLISVPQSELFSGAYSKPNERDIYAGYWTSVTSGILYINWRPDTEKSPNGNNSAFTQDATLEKFILKGNSASDPAERAKAYQDAQEYIADHAYAIGLYDRLSTLAVAPDVVDVWQEHSQGGPVFHDAHFSS</sequence>
<dbReference type="CDD" id="cd08492">
    <property type="entry name" value="PBP2_NikA_DppA_OppA_like_15"/>
    <property type="match status" value="1"/>
</dbReference>
<feature type="chain" id="PRO_5017180761" evidence="5">
    <location>
        <begin position="29"/>
        <end position="541"/>
    </location>
</feature>
<dbReference type="PANTHER" id="PTHR30290">
    <property type="entry name" value="PERIPLASMIC BINDING COMPONENT OF ABC TRANSPORTER"/>
    <property type="match status" value="1"/>
</dbReference>
<dbReference type="RefSeq" id="WP_119424959.1">
    <property type="nucleotide sequence ID" value="NZ_QQXK01000018.1"/>
</dbReference>
<dbReference type="GO" id="GO:1904680">
    <property type="term" value="F:peptide transmembrane transporter activity"/>
    <property type="evidence" value="ECO:0007669"/>
    <property type="project" value="TreeGrafter"/>
</dbReference>
<feature type="domain" description="Solute-binding protein family 5" evidence="6">
    <location>
        <begin position="77"/>
        <end position="441"/>
    </location>
</feature>
<dbReference type="InterPro" id="IPR030678">
    <property type="entry name" value="Peptide/Ni-bd"/>
</dbReference>
<dbReference type="PROSITE" id="PS51257">
    <property type="entry name" value="PROKAR_LIPOPROTEIN"/>
    <property type="match status" value="1"/>
</dbReference>
<proteinExistence type="inferred from homology"/>
<reference evidence="7 8" key="1">
    <citation type="submission" date="2018-07" db="EMBL/GenBank/DDBJ databases">
        <title>Arthrobacter sp. nov., isolated from raw cow's milk with high bacterial count.</title>
        <authorList>
            <person name="Hahne J."/>
            <person name="Isele D."/>
            <person name="Lipski A."/>
        </authorList>
    </citation>
    <scope>NUCLEOTIDE SEQUENCE [LARGE SCALE GENOMIC DNA]</scope>
    <source>
        <strain evidence="7 8">JZ R-35</strain>
    </source>
</reference>
<evidence type="ECO:0000256" key="3">
    <source>
        <dbReference type="ARBA" id="ARBA00022448"/>
    </source>
</evidence>
<keyword evidence="8" id="KW-1185">Reference proteome</keyword>
<dbReference type="SUPFAM" id="SSF53850">
    <property type="entry name" value="Periplasmic binding protein-like II"/>
    <property type="match status" value="1"/>
</dbReference>
<dbReference type="PANTHER" id="PTHR30290:SF10">
    <property type="entry name" value="PERIPLASMIC OLIGOPEPTIDE-BINDING PROTEIN-RELATED"/>
    <property type="match status" value="1"/>
</dbReference>
<evidence type="ECO:0000256" key="1">
    <source>
        <dbReference type="ARBA" id="ARBA00004193"/>
    </source>
</evidence>
<dbReference type="Gene3D" id="3.40.190.10">
    <property type="entry name" value="Periplasmic binding protein-like II"/>
    <property type="match status" value="1"/>
</dbReference>
<dbReference type="GO" id="GO:0015833">
    <property type="term" value="P:peptide transport"/>
    <property type="evidence" value="ECO:0007669"/>
    <property type="project" value="TreeGrafter"/>
</dbReference>
<dbReference type="PROSITE" id="PS01040">
    <property type="entry name" value="SBP_BACTERIAL_5"/>
    <property type="match status" value="1"/>
</dbReference>
<comment type="subcellular location">
    <subcellularLocation>
        <location evidence="1">Cell membrane</location>
        <topology evidence="1">Lipid-anchor</topology>
    </subcellularLocation>
</comment>
<dbReference type="EMBL" id="QQXK01000018">
    <property type="protein sequence ID" value="RII41943.1"/>
    <property type="molecule type" value="Genomic_DNA"/>
</dbReference>